<dbReference type="AlphaFoldDB" id="A0AAD7W9Q0"/>
<gene>
    <name evidence="1" type="ORF">AAFF_G00123170</name>
</gene>
<sequence length="81" mass="8300">MADEVVQPLNKELPVHIPLGMGPIKSVGGAVLGLGNAGEAPGHPLPGPLLVTKARLVAVEEEMGLLLKTVFQGGGLKNKTK</sequence>
<name>A0AAD7W9Q0_9TELE</name>
<evidence type="ECO:0000313" key="2">
    <source>
        <dbReference type="Proteomes" id="UP001221898"/>
    </source>
</evidence>
<comment type="caution">
    <text evidence="1">The sequence shown here is derived from an EMBL/GenBank/DDBJ whole genome shotgun (WGS) entry which is preliminary data.</text>
</comment>
<organism evidence="1 2">
    <name type="scientific">Aldrovandia affinis</name>
    <dbReference type="NCBI Taxonomy" id="143900"/>
    <lineage>
        <taxon>Eukaryota</taxon>
        <taxon>Metazoa</taxon>
        <taxon>Chordata</taxon>
        <taxon>Craniata</taxon>
        <taxon>Vertebrata</taxon>
        <taxon>Euteleostomi</taxon>
        <taxon>Actinopterygii</taxon>
        <taxon>Neopterygii</taxon>
        <taxon>Teleostei</taxon>
        <taxon>Notacanthiformes</taxon>
        <taxon>Halosauridae</taxon>
        <taxon>Aldrovandia</taxon>
    </lineage>
</organism>
<keyword evidence="2" id="KW-1185">Reference proteome</keyword>
<dbReference type="EMBL" id="JAINUG010000186">
    <property type="protein sequence ID" value="KAJ8389111.1"/>
    <property type="molecule type" value="Genomic_DNA"/>
</dbReference>
<accession>A0AAD7W9Q0</accession>
<reference evidence="1" key="1">
    <citation type="journal article" date="2023" name="Science">
        <title>Genome structures resolve the early diversification of teleost fishes.</title>
        <authorList>
            <person name="Parey E."/>
            <person name="Louis A."/>
            <person name="Montfort J."/>
            <person name="Bouchez O."/>
            <person name="Roques C."/>
            <person name="Iampietro C."/>
            <person name="Lluch J."/>
            <person name="Castinel A."/>
            <person name="Donnadieu C."/>
            <person name="Desvignes T."/>
            <person name="Floi Bucao C."/>
            <person name="Jouanno E."/>
            <person name="Wen M."/>
            <person name="Mejri S."/>
            <person name="Dirks R."/>
            <person name="Jansen H."/>
            <person name="Henkel C."/>
            <person name="Chen W.J."/>
            <person name="Zahm M."/>
            <person name="Cabau C."/>
            <person name="Klopp C."/>
            <person name="Thompson A.W."/>
            <person name="Robinson-Rechavi M."/>
            <person name="Braasch I."/>
            <person name="Lecointre G."/>
            <person name="Bobe J."/>
            <person name="Postlethwait J.H."/>
            <person name="Berthelot C."/>
            <person name="Roest Crollius H."/>
            <person name="Guiguen Y."/>
        </authorList>
    </citation>
    <scope>NUCLEOTIDE SEQUENCE</scope>
    <source>
        <strain evidence="1">NC1722</strain>
    </source>
</reference>
<evidence type="ECO:0000313" key="1">
    <source>
        <dbReference type="EMBL" id="KAJ8389111.1"/>
    </source>
</evidence>
<dbReference type="Proteomes" id="UP001221898">
    <property type="component" value="Unassembled WGS sequence"/>
</dbReference>
<proteinExistence type="predicted"/>
<protein>
    <submittedName>
        <fullName evidence="1">Uncharacterized protein</fullName>
    </submittedName>
</protein>